<name>A0ABX7AM73_9BACI</name>
<protein>
    <submittedName>
        <fullName evidence="1">YolD-like family protein</fullName>
    </submittedName>
</protein>
<gene>
    <name evidence="1" type="ORF">FJQ98_16265</name>
</gene>
<dbReference type="InterPro" id="IPR014962">
    <property type="entry name" value="YolD"/>
</dbReference>
<organism evidence="1 2">
    <name type="scientific">Lysinibacillus agricola</name>
    <dbReference type="NCBI Taxonomy" id="2590012"/>
    <lineage>
        <taxon>Bacteria</taxon>
        <taxon>Bacillati</taxon>
        <taxon>Bacillota</taxon>
        <taxon>Bacilli</taxon>
        <taxon>Bacillales</taxon>
        <taxon>Bacillaceae</taxon>
        <taxon>Lysinibacillus</taxon>
    </lineage>
</organism>
<dbReference type="Proteomes" id="UP000596049">
    <property type="component" value="Chromosome"/>
</dbReference>
<dbReference type="PANTHER" id="PTHR40051">
    <property type="entry name" value="IG HYPOTHETICAL 15966"/>
    <property type="match status" value="1"/>
</dbReference>
<keyword evidence="2" id="KW-1185">Reference proteome</keyword>
<dbReference type="EMBL" id="CP067341">
    <property type="protein sequence ID" value="QQP10799.1"/>
    <property type="molecule type" value="Genomic_DNA"/>
</dbReference>
<accession>A0ABX7AM73</accession>
<evidence type="ECO:0000313" key="2">
    <source>
        <dbReference type="Proteomes" id="UP000596049"/>
    </source>
</evidence>
<proteinExistence type="predicted"/>
<evidence type="ECO:0000313" key="1">
    <source>
        <dbReference type="EMBL" id="QQP10799.1"/>
    </source>
</evidence>
<reference evidence="1 2" key="1">
    <citation type="submission" date="2020-01" db="EMBL/GenBank/DDBJ databases">
        <authorList>
            <person name="Liu G."/>
            <person name="Liu B."/>
        </authorList>
    </citation>
    <scope>NUCLEOTIDE SEQUENCE [LARGE SCALE GENOMIC DNA]</scope>
    <source>
        <strain evidence="1 2">FJAT-51161</strain>
    </source>
</reference>
<dbReference type="Pfam" id="PF08863">
    <property type="entry name" value="YolD"/>
    <property type="match status" value="1"/>
</dbReference>
<dbReference type="RefSeq" id="WP_053595732.1">
    <property type="nucleotide sequence ID" value="NZ_CP067341.1"/>
</dbReference>
<sequence length="112" mass="13461">MLNDRGNMKWTALMLPEHLVKIKEWKQEQFHDKQRDLTEWELEEIEQTVQRAYKLHEEVKITLWSDNKLHDVVGMITAINAFHKELLLDMDISIKRITFDQIQKVSMVNIDD</sequence>
<dbReference type="PANTHER" id="PTHR40051:SF1">
    <property type="entry name" value="YOLD-LIKE FAMILY PROTEIN"/>
    <property type="match status" value="1"/>
</dbReference>